<dbReference type="AlphaFoldDB" id="A0A160P9V8"/>
<dbReference type="Proteomes" id="UP000218288">
    <property type="component" value="Chromosome"/>
</dbReference>
<sequence>MSASPVARFVGLTTGLLRRAVVGRVPKLFDAAYYRERNPGVARSGLDPFLHYAWFGARRDRNPNADFDTAFYRRQSGRTRLDPVRHYLRVGALQGLDPSPAFSTSLYLARYPDVVAAGINPLLHFRTDGRAEGREAAPSPIEPDRLRALDGVAEDHILTLPETEGGRFALTLLRESPLDRKAEFAPRFCLQLCVDGVEYDALLDAFRAFETGGQEAVALEIDTGAGPHPPMPTQLFAFERCFVTRSGDGRALHLRYAELRAWDLRLKRPGVAAVFPGGHFSARRLAKGEGWPAA</sequence>
<dbReference type="RefSeq" id="WP_096483966.1">
    <property type="nucleotide sequence ID" value="NZ_AP014809.1"/>
</dbReference>
<dbReference type="GO" id="GO:0016740">
    <property type="term" value="F:transferase activity"/>
    <property type="evidence" value="ECO:0007669"/>
    <property type="project" value="UniProtKB-KW"/>
</dbReference>
<evidence type="ECO:0000313" key="1">
    <source>
        <dbReference type="EMBL" id="BAU89459.1"/>
    </source>
</evidence>
<dbReference type="EMBL" id="AP014809">
    <property type="protein sequence ID" value="BAU89459.1"/>
    <property type="molecule type" value="Genomic_DNA"/>
</dbReference>
<proteinExistence type="predicted"/>
<accession>A0A160P9V8</accession>
<gene>
    <name evidence="1" type="ORF">MPPM_0854</name>
</gene>
<organism evidence="1 2">
    <name type="scientific">Methylorubrum populi</name>
    <dbReference type="NCBI Taxonomy" id="223967"/>
    <lineage>
        <taxon>Bacteria</taxon>
        <taxon>Pseudomonadati</taxon>
        <taxon>Pseudomonadota</taxon>
        <taxon>Alphaproteobacteria</taxon>
        <taxon>Hyphomicrobiales</taxon>
        <taxon>Methylobacteriaceae</taxon>
        <taxon>Methylorubrum</taxon>
    </lineage>
</organism>
<reference evidence="1 2" key="1">
    <citation type="journal article" date="2016" name="Genome Announc.">
        <title>Complete Genome Sequence of Methylobacterium populi P-1M, Isolated from Pink-Pigmented Household Biofilm.</title>
        <authorList>
            <person name="Morohoshi T."/>
            <person name="Ikeda T."/>
        </authorList>
    </citation>
    <scope>NUCLEOTIDE SEQUENCE [LARGE SCALE GENOMIC DNA]</scope>
    <source>
        <strain evidence="1 2">P-1M</strain>
    </source>
</reference>
<dbReference type="OrthoDB" id="9816424at2"/>
<keyword evidence="1" id="KW-0808">Transferase</keyword>
<name>A0A160P9V8_9HYPH</name>
<evidence type="ECO:0000313" key="2">
    <source>
        <dbReference type="Proteomes" id="UP000218288"/>
    </source>
</evidence>
<protein>
    <submittedName>
        <fullName evidence="1">Glycosyl transferase family 2</fullName>
    </submittedName>
</protein>